<dbReference type="SMART" id="SM00320">
    <property type="entry name" value="WD40"/>
    <property type="match status" value="11"/>
</dbReference>
<keyword evidence="1 3" id="KW-0853">WD repeat</keyword>
<feature type="compositionally biased region" description="Basic and acidic residues" evidence="4">
    <location>
        <begin position="1"/>
        <end position="28"/>
    </location>
</feature>
<dbReference type="InterPro" id="IPR027417">
    <property type="entry name" value="P-loop_NTPase"/>
</dbReference>
<evidence type="ECO:0000256" key="3">
    <source>
        <dbReference type="PROSITE-ProRule" id="PRU00221"/>
    </source>
</evidence>
<feature type="repeat" description="WD" evidence="3">
    <location>
        <begin position="1048"/>
        <end position="1089"/>
    </location>
</feature>
<feature type="domain" description="NACHT" evidence="5">
    <location>
        <begin position="415"/>
        <end position="581"/>
    </location>
</feature>
<evidence type="ECO:0000256" key="4">
    <source>
        <dbReference type="SAM" id="MobiDB-lite"/>
    </source>
</evidence>
<dbReference type="InterPro" id="IPR011047">
    <property type="entry name" value="Quinoprotein_ADH-like_sf"/>
</dbReference>
<accession>A0A8H2X1E1</accession>
<reference evidence="6" key="1">
    <citation type="submission" date="2021-01" db="EMBL/GenBank/DDBJ databases">
        <authorList>
            <person name="Kaushik A."/>
        </authorList>
    </citation>
    <scope>NUCLEOTIDE SEQUENCE</scope>
    <source>
        <strain evidence="6">AG6-10EEA</strain>
    </source>
</reference>
<dbReference type="InterPro" id="IPR020472">
    <property type="entry name" value="WD40_PAC1"/>
</dbReference>
<dbReference type="InterPro" id="IPR007111">
    <property type="entry name" value="NACHT_NTPase"/>
</dbReference>
<dbReference type="CDD" id="cd00200">
    <property type="entry name" value="WD40"/>
    <property type="match status" value="2"/>
</dbReference>
<dbReference type="Gene3D" id="2.130.10.10">
    <property type="entry name" value="YVTN repeat-like/Quinoprotein amine dehydrogenase"/>
    <property type="match status" value="4"/>
</dbReference>
<dbReference type="Pfam" id="PF24883">
    <property type="entry name" value="NPHP3_N"/>
    <property type="match status" value="1"/>
</dbReference>
<dbReference type="SUPFAM" id="SSF52540">
    <property type="entry name" value="P-loop containing nucleoside triphosphate hydrolases"/>
    <property type="match status" value="1"/>
</dbReference>
<feature type="repeat" description="WD" evidence="3">
    <location>
        <begin position="1176"/>
        <end position="1217"/>
    </location>
</feature>
<name>A0A8H2X1E1_9AGAM</name>
<feature type="repeat" description="WD" evidence="3">
    <location>
        <begin position="1500"/>
        <end position="1541"/>
    </location>
</feature>
<feature type="compositionally biased region" description="Polar residues" evidence="4">
    <location>
        <begin position="86"/>
        <end position="96"/>
    </location>
</feature>
<dbReference type="EMBL" id="CAJMXA010000003">
    <property type="protein sequence ID" value="CAE6410745.1"/>
    <property type="molecule type" value="Genomic_DNA"/>
</dbReference>
<feature type="region of interest" description="Disordered" evidence="4">
    <location>
        <begin position="1"/>
        <end position="121"/>
    </location>
</feature>
<feature type="repeat" description="WD" evidence="3">
    <location>
        <begin position="1421"/>
        <end position="1455"/>
    </location>
</feature>
<dbReference type="InterPro" id="IPR001680">
    <property type="entry name" value="WD40_rpt"/>
</dbReference>
<dbReference type="Gene3D" id="3.40.50.300">
    <property type="entry name" value="P-loop containing nucleotide triphosphate hydrolases"/>
    <property type="match status" value="1"/>
</dbReference>
<evidence type="ECO:0000259" key="5">
    <source>
        <dbReference type="PROSITE" id="PS50837"/>
    </source>
</evidence>
<gene>
    <name evidence="6" type="ORF">RDB_LOCUS376</name>
</gene>
<dbReference type="Pfam" id="PF00400">
    <property type="entry name" value="WD40"/>
    <property type="match status" value="9"/>
</dbReference>
<feature type="repeat" description="WD" evidence="3">
    <location>
        <begin position="1219"/>
        <end position="1260"/>
    </location>
</feature>
<dbReference type="InterPro" id="IPR015943">
    <property type="entry name" value="WD40/YVTN_repeat-like_dom_sf"/>
</dbReference>
<evidence type="ECO:0000256" key="1">
    <source>
        <dbReference type="ARBA" id="ARBA00022574"/>
    </source>
</evidence>
<dbReference type="InterPro" id="IPR056884">
    <property type="entry name" value="NPHP3-like_N"/>
</dbReference>
<comment type="caution">
    <text evidence="6">The sequence shown here is derived from an EMBL/GenBank/DDBJ whole genome shotgun (WGS) entry which is preliminary data.</text>
</comment>
<dbReference type="PROSITE" id="PS50294">
    <property type="entry name" value="WD_REPEATS_REGION"/>
    <property type="match status" value="5"/>
</dbReference>
<evidence type="ECO:0000313" key="6">
    <source>
        <dbReference type="EMBL" id="CAE6410745.1"/>
    </source>
</evidence>
<protein>
    <recommendedName>
        <fullName evidence="5">NACHT domain-containing protein</fullName>
    </recommendedName>
</protein>
<feature type="region of interest" description="Disordered" evidence="4">
    <location>
        <begin position="142"/>
        <end position="176"/>
    </location>
</feature>
<dbReference type="PANTHER" id="PTHR22847">
    <property type="entry name" value="WD40 REPEAT PROTEIN"/>
    <property type="match status" value="1"/>
</dbReference>
<evidence type="ECO:0000256" key="2">
    <source>
        <dbReference type="ARBA" id="ARBA00022737"/>
    </source>
</evidence>
<dbReference type="PRINTS" id="PR00320">
    <property type="entry name" value="GPROTEINBRPT"/>
</dbReference>
<feature type="compositionally biased region" description="Low complexity" evidence="4">
    <location>
        <begin position="64"/>
        <end position="75"/>
    </location>
</feature>
<dbReference type="Proteomes" id="UP000663853">
    <property type="component" value="Unassembled WGS sequence"/>
</dbReference>
<sequence length="1613" mass="176628">MPFREGIKQKYKETKRDLKAFFKSKDGSDQGTTRPNTPVGTPPPTSSPEVVGRVGSPGASVSGAPPLAQAPASLPVVSPPEDPDNHLNQPPQSTNLTEEHHPGMTGPSPGTPESGSQAVSTTIVVPTETTTSQPQVLERAIADTPSTHTGLNTSISAGKPESGQRPREPLGETSTGKGLKIRATGIVESAADALKIGLFQDIFGILQGFADMYMLEGTVKKGYDALRQWLEALLKVLDENTNAVTSPALTLKIQEARDFIEKELNSIGNKQSGKRHGRFLIANEEEERFLDCYRRIQEHVVCLSLNTSLLTSASINKIEEEQTRNHLSTILRIDKIEEEQSKNHLSTTLRISKIEEEQSKDHISSQFSRLPFSSSACYNSKEGEELKRRECTPGTRVNVLANIIIWADSANNGGGVYWINGMAGTGKTTIAYSLCKALDIGPNPKLAASFFCSRMREECRNVNMIIPSIAYQLALFSSSFRSALSAALDKDPEVHTKRLNLQFKALIEEPLVEAQPSFPKASVVVIDALDECDNKEATRDVLNLLLSKAGDLPIKFIVSSRPEPQIRDQMSEERVKSRLVLHELETGNVQIDIETYLRAELKPMEPAPGEAQIAALVKRAGILFIYAATAVRYIGYDNFQSDPEDRLRDILDGPQSQEDGQHEEIDQLYTTILEASLNDRHRRKDERDNMRQILYAVICAREPLTVAGISGLLDINSVKKVQNALRPLWSVLHVTGAGELAVVTTLHASFPDFMFSSTRSKGYHCDQGTHNQQLAERCFRYIAKTQARFNICGLESSYLLDENVPDIRKRVTSAIPLELLYACRYWADHVEAGQCSSALFESLQDFLVTRLLLWMEVMNLNKQMKAGIECMKMMVKWCDQFKAHQGLVELAQDAERFVEAFTSNPISRSTPHIYVSMLAFRPESAPIAKHYANYTHGPVKPDGTALARRQLAHLATWAFEKGIKAMAMSPDRLNVVLGMESDVVVVDSSSGRVVFGPFTYPGAIVKSVAFSPDSTRLFVGYTDDNDATILGWDIHSSTNDTMFGPIQLKGHTGNINCLSFSFDCARIATGSTDETVRVWHAENGNQLHCLETQDTVYDVKFSPDSTQIAAGFEKALQIWDSETGHTILGPLTTPIPADRVSFSPDKSRIVYASVESDYKSIYVLDTQTGEQILGPIEGHTDRIGCIGCSPDGRYIVSGSYDPTVCLWDAQNGNLVLGPLEAHTGGINSVAFSPDGSRIISACSGGLVCTWDARQRNLTSGSSNAPFDRITCVKFSCDGTRFVSGSGVGTICTWDAHTGEMKVGPIKAHTRQINAVDFLNDHVVSGSIDGKIWVCDAVTGEAALGPLEVHPGRQVEAIAYSPDGKHIATGSGDEIRLWDAQTGSRVLSPLTGLQGTVASIQFSPDSTRIVGGSRGYSNNIVVRSVSYSPDGTLIASGSDDGTIIIRDASTGKQALGPLTGHSNYVLSVHFSPDSTRLVSGSLDRTIRIWDVQTGGTLFEILNGHENYITSVAYSPDGTRILSRSNDMSVHIHDARSPEERALSGSESEVGEWTLNKDGWVVDDQSRLLVWVPWELHKALGQARTLVIIPHGDVHLKFDKSRLGESWAKSYASRF</sequence>
<dbReference type="PANTHER" id="PTHR22847:SF637">
    <property type="entry name" value="WD REPEAT DOMAIN 5B"/>
    <property type="match status" value="1"/>
</dbReference>
<keyword evidence="2" id="KW-0677">Repeat</keyword>
<feature type="compositionally biased region" description="Polar residues" evidence="4">
    <location>
        <begin position="144"/>
        <end position="156"/>
    </location>
</feature>
<dbReference type="SUPFAM" id="SSF50998">
    <property type="entry name" value="Quinoprotein alcohol dehydrogenase-like"/>
    <property type="match status" value="2"/>
</dbReference>
<proteinExistence type="predicted"/>
<dbReference type="GO" id="GO:0005634">
    <property type="term" value="C:nucleus"/>
    <property type="evidence" value="ECO:0007669"/>
    <property type="project" value="TreeGrafter"/>
</dbReference>
<dbReference type="InterPro" id="IPR019775">
    <property type="entry name" value="WD40_repeat_CS"/>
</dbReference>
<evidence type="ECO:0000313" key="7">
    <source>
        <dbReference type="Proteomes" id="UP000663853"/>
    </source>
</evidence>
<feature type="repeat" description="WD" evidence="3">
    <location>
        <begin position="1457"/>
        <end position="1498"/>
    </location>
</feature>
<organism evidence="6 7">
    <name type="scientific">Rhizoctonia solani</name>
    <dbReference type="NCBI Taxonomy" id="456999"/>
    <lineage>
        <taxon>Eukaryota</taxon>
        <taxon>Fungi</taxon>
        <taxon>Dikarya</taxon>
        <taxon>Basidiomycota</taxon>
        <taxon>Agaricomycotina</taxon>
        <taxon>Agaricomycetes</taxon>
        <taxon>Cantharellales</taxon>
        <taxon>Ceratobasidiaceae</taxon>
        <taxon>Rhizoctonia</taxon>
    </lineage>
</organism>
<dbReference type="PROSITE" id="PS50837">
    <property type="entry name" value="NACHT"/>
    <property type="match status" value="1"/>
</dbReference>
<dbReference type="GO" id="GO:1990234">
    <property type="term" value="C:transferase complex"/>
    <property type="evidence" value="ECO:0007669"/>
    <property type="project" value="UniProtKB-ARBA"/>
</dbReference>
<dbReference type="PROSITE" id="PS00678">
    <property type="entry name" value="WD_REPEATS_1"/>
    <property type="match status" value="2"/>
</dbReference>
<dbReference type="PROSITE" id="PS50082">
    <property type="entry name" value="WD_REPEATS_2"/>
    <property type="match status" value="6"/>
</dbReference>